<comment type="similarity">
    <text evidence="2 6">Belongs to the drug/metabolite transporter (DMT) superfamily. Plant drug/metabolite exporter (P-DME) (TC 2.A.7.4) family.</text>
</comment>
<evidence type="ECO:0000256" key="3">
    <source>
        <dbReference type="ARBA" id="ARBA00022692"/>
    </source>
</evidence>
<dbReference type="Pfam" id="PF00892">
    <property type="entry name" value="EamA"/>
    <property type="match status" value="2"/>
</dbReference>
<feature type="transmembrane region" description="Helical" evidence="6">
    <location>
        <begin position="36"/>
        <end position="57"/>
    </location>
</feature>
<feature type="domain" description="EamA" evidence="7">
    <location>
        <begin position="9"/>
        <end position="149"/>
    </location>
</feature>
<feature type="transmembrane region" description="Helical" evidence="6">
    <location>
        <begin position="69"/>
        <end position="91"/>
    </location>
</feature>
<protein>
    <recommendedName>
        <fullName evidence="6">WAT1-related protein</fullName>
    </recommendedName>
</protein>
<evidence type="ECO:0000313" key="8">
    <source>
        <dbReference type="EMBL" id="MCL7038314.1"/>
    </source>
</evidence>
<dbReference type="EMBL" id="JAJJMA010189252">
    <property type="protein sequence ID" value="MCL7038314.1"/>
    <property type="molecule type" value="Genomic_DNA"/>
</dbReference>
<feature type="transmembrane region" description="Helical" evidence="6">
    <location>
        <begin position="249"/>
        <end position="273"/>
    </location>
</feature>
<sequence length="348" mass="38390">MGADLLPGILMILLQFGYVAMYICSKMAFADGLNPFVMIAYRQVFALVIITPFAYFFERGTIFPKLNKAIIWQLFLCSLFGMTLWQCLYSLGLKHSTPTITCALQNLVPAITFLMAIPFKMETVGWKTFREQAKVLGTVLCVGGAMLMSFYKGSLVNVGKSILHWRYAEHLMGDNGSSGGESRSFMGPLFVALSSIAAASWFIIQTKMNSKFVAPYSTTAIMFGMASVQCVLIAVIQEHTVEAWSLTSRIRLIACLYNAAFGSALAFVVMSWCISRRGPLFVSIFNPLLLIIAAVVGWAIFDEKFYVGSIVGSALIVIGLYAVLWGKAKDKKDTRDVEASHGNLTTLW</sequence>
<feature type="transmembrane region" description="Helical" evidence="6">
    <location>
        <begin position="12"/>
        <end position="30"/>
    </location>
</feature>
<keyword evidence="4 6" id="KW-1133">Transmembrane helix</keyword>
<evidence type="ECO:0000256" key="2">
    <source>
        <dbReference type="ARBA" id="ARBA00007635"/>
    </source>
</evidence>
<keyword evidence="9" id="KW-1185">Reference proteome</keyword>
<feature type="transmembrane region" description="Helical" evidence="6">
    <location>
        <begin position="216"/>
        <end position="237"/>
    </location>
</feature>
<dbReference type="InterPro" id="IPR000620">
    <property type="entry name" value="EamA_dom"/>
</dbReference>
<comment type="caution">
    <text evidence="8">The sequence shown here is derived from an EMBL/GenBank/DDBJ whole genome shotgun (WGS) entry which is preliminary data.</text>
</comment>
<proteinExistence type="inferred from homology"/>
<dbReference type="InterPro" id="IPR030184">
    <property type="entry name" value="WAT1-related"/>
</dbReference>
<reference evidence="8" key="1">
    <citation type="submission" date="2022-03" db="EMBL/GenBank/DDBJ databases">
        <title>A functionally conserved STORR gene fusion in Papaver species that diverged 16.8 million years ago.</title>
        <authorList>
            <person name="Catania T."/>
        </authorList>
    </citation>
    <scope>NUCLEOTIDE SEQUENCE</scope>
    <source>
        <strain evidence="8">S-191538</strain>
    </source>
</reference>
<evidence type="ECO:0000256" key="5">
    <source>
        <dbReference type="ARBA" id="ARBA00023136"/>
    </source>
</evidence>
<feature type="transmembrane region" description="Helical" evidence="6">
    <location>
        <begin position="133"/>
        <end position="151"/>
    </location>
</feature>
<feature type="transmembrane region" description="Helical" evidence="6">
    <location>
        <begin position="280"/>
        <end position="300"/>
    </location>
</feature>
<evidence type="ECO:0000256" key="1">
    <source>
        <dbReference type="ARBA" id="ARBA00004141"/>
    </source>
</evidence>
<name>A0AA41VB22_PAPNU</name>
<dbReference type="PANTHER" id="PTHR31218">
    <property type="entry name" value="WAT1-RELATED PROTEIN"/>
    <property type="match status" value="1"/>
</dbReference>
<evidence type="ECO:0000256" key="4">
    <source>
        <dbReference type="ARBA" id="ARBA00022989"/>
    </source>
</evidence>
<dbReference type="Proteomes" id="UP001177140">
    <property type="component" value="Unassembled WGS sequence"/>
</dbReference>
<feature type="transmembrane region" description="Helical" evidence="6">
    <location>
        <begin position="185"/>
        <end position="204"/>
    </location>
</feature>
<feature type="transmembrane region" description="Helical" evidence="6">
    <location>
        <begin position="306"/>
        <end position="325"/>
    </location>
</feature>
<feature type="transmembrane region" description="Helical" evidence="6">
    <location>
        <begin position="103"/>
        <end position="121"/>
    </location>
</feature>
<organism evidence="8 9">
    <name type="scientific">Papaver nudicaule</name>
    <name type="common">Iceland poppy</name>
    <dbReference type="NCBI Taxonomy" id="74823"/>
    <lineage>
        <taxon>Eukaryota</taxon>
        <taxon>Viridiplantae</taxon>
        <taxon>Streptophyta</taxon>
        <taxon>Embryophyta</taxon>
        <taxon>Tracheophyta</taxon>
        <taxon>Spermatophyta</taxon>
        <taxon>Magnoliopsida</taxon>
        <taxon>Ranunculales</taxon>
        <taxon>Papaveraceae</taxon>
        <taxon>Papaveroideae</taxon>
        <taxon>Papaver</taxon>
    </lineage>
</organism>
<gene>
    <name evidence="8" type="ORF">MKW94_004430</name>
</gene>
<evidence type="ECO:0000313" key="9">
    <source>
        <dbReference type="Proteomes" id="UP001177140"/>
    </source>
</evidence>
<comment type="subcellular location">
    <subcellularLocation>
        <location evidence="1 6">Membrane</location>
        <topology evidence="1 6">Multi-pass membrane protein</topology>
    </subcellularLocation>
</comment>
<evidence type="ECO:0000256" key="6">
    <source>
        <dbReference type="RuleBase" id="RU363077"/>
    </source>
</evidence>
<evidence type="ECO:0000259" key="7">
    <source>
        <dbReference type="Pfam" id="PF00892"/>
    </source>
</evidence>
<feature type="domain" description="EamA" evidence="7">
    <location>
        <begin position="186"/>
        <end position="324"/>
    </location>
</feature>
<keyword evidence="5 6" id="KW-0472">Membrane</keyword>
<dbReference type="GO" id="GO:0016020">
    <property type="term" value="C:membrane"/>
    <property type="evidence" value="ECO:0007669"/>
    <property type="project" value="UniProtKB-SubCell"/>
</dbReference>
<dbReference type="AlphaFoldDB" id="A0AA41VB22"/>
<dbReference type="InterPro" id="IPR037185">
    <property type="entry name" value="EmrE-like"/>
</dbReference>
<dbReference type="GO" id="GO:0022857">
    <property type="term" value="F:transmembrane transporter activity"/>
    <property type="evidence" value="ECO:0007669"/>
    <property type="project" value="InterPro"/>
</dbReference>
<keyword evidence="3 6" id="KW-0812">Transmembrane</keyword>
<dbReference type="SUPFAM" id="SSF103481">
    <property type="entry name" value="Multidrug resistance efflux transporter EmrE"/>
    <property type="match status" value="2"/>
</dbReference>
<accession>A0AA41VB22</accession>